<comment type="caution">
    <text evidence="2">The sequence shown here is derived from an EMBL/GenBank/DDBJ whole genome shotgun (WGS) entry which is preliminary data.</text>
</comment>
<sequence>MTAAEKKELQEALDKVKILENSEAELKQALAKSQDRVFAAEEQVARIQLEKEKVEQEAVQVITELQQQLGKSEAKASKGHTAKITIVDQEPRTFRFKVGKFNLDGVIYKATDVEDNSEILHKLVEMGAGVLEEV</sequence>
<keyword evidence="1" id="KW-0175">Coiled coil</keyword>
<keyword evidence="3" id="KW-1185">Reference proteome</keyword>
<dbReference type="EMBL" id="RJJE01000017">
    <property type="protein sequence ID" value="RNI27647.1"/>
    <property type="molecule type" value="Genomic_DNA"/>
</dbReference>
<dbReference type="AlphaFoldDB" id="A0A3M9MR18"/>
<dbReference type="RefSeq" id="WP_123134115.1">
    <property type="nucleotide sequence ID" value="NZ_RJJE01000017.1"/>
</dbReference>
<name>A0A3M9MR18_9BACT</name>
<evidence type="ECO:0000313" key="2">
    <source>
        <dbReference type="EMBL" id="RNI27647.1"/>
    </source>
</evidence>
<feature type="coiled-coil region" evidence="1">
    <location>
        <begin position="2"/>
        <end position="64"/>
    </location>
</feature>
<gene>
    <name evidence="2" type="ORF">EFA69_16140</name>
</gene>
<protein>
    <submittedName>
        <fullName evidence="2">Uncharacterized protein</fullName>
    </submittedName>
</protein>
<reference evidence="2 3" key="1">
    <citation type="submission" date="2018-11" db="EMBL/GenBank/DDBJ databases">
        <title>Rufibacter latericius sp. nov., isolated from water in Baiyang Lake.</title>
        <authorList>
            <person name="Yang Y."/>
        </authorList>
    </citation>
    <scope>NUCLEOTIDE SEQUENCE [LARGE SCALE GENOMIC DNA]</scope>
    <source>
        <strain evidence="2 3">MCC P1</strain>
    </source>
</reference>
<evidence type="ECO:0000256" key="1">
    <source>
        <dbReference type="SAM" id="Coils"/>
    </source>
</evidence>
<accession>A0A3M9MR18</accession>
<evidence type="ECO:0000313" key="3">
    <source>
        <dbReference type="Proteomes" id="UP000271010"/>
    </source>
</evidence>
<organism evidence="2 3">
    <name type="scientific">Rufibacter immobilis</name>
    <dbReference type="NCBI Taxonomy" id="1348778"/>
    <lineage>
        <taxon>Bacteria</taxon>
        <taxon>Pseudomonadati</taxon>
        <taxon>Bacteroidota</taxon>
        <taxon>Cytophagia</taxon>
        <taxon>Cytophagales</taxon>
        <taxon>Hymenobacteraceae</taxon>
        <taxon>Rufibacter</taxon>
    </lineage>
</organism>
<proteinExistence type="predicted"/>
<dbReference type="Proteomes" id="UP000271010">
    <property type="component" value="Unassembled WGS sequence"/>
</dbReference>